<reference evidence="1 2" key="1">
    <citation type="submission" date="2023-09" db="EMBL/GenBank/DDBJ databases">
        <title>Complete Genome and Methylome dissection of Bacillus brevis NEB573 original source of BbsI restriction endonuclease.</title>
        <authorList>
            <person name="Fomenkov A."/>
            <person name="Roberts R.D."/>
        </authorList>
    </citation>
    <scope>NUCLEOTIDE SEQUENCE [LARGE SCALE GENOMIC DNA]</scope>
    <source>
        <strain evidence="1 2">NEB573</strain>
    </source>
</reference>
<dbReference type="Pfam" id="PF02082">
    <property type="entry name" value="Rrf2"/>
    <property type="match status" value="1"/>
</dbReference>
<dbReference type="Proteomes" id="UP001256827">
    <property type="component" value="Chromosome"/>
</dbReference>
<evidence type="ECO:0000313" key="1">
    <source>
        <dbReference type="EMBL" id="WNC17405.1"/>
    </source>
</evidence>
<protein>
    <submittedName>
        <fullName evidence="1">Rrf2 family transcriptional regulator</fullName>
    </submittedName>
</protein>
<dbReference type="Gene3D" id="1.10.10.10">
    <property type="entry name" value="Winged helix-like DNA-binding domain superfamily/Winged helix DNA-binding domain"/>
    <property type="match status" value="1"/>
</dbReference>
<accession>A0ABY9TBB4</accession>
<dbReference type="NCBIfam" id="TIGR00738">
    <property type="entry name" value="rrf2_super"/>
    <property type="match status" value="1"/>
</dbReference>
<dbReference type="SUPFAM" id="SSF46785">
    <property type="entry name" value="Winged helix' DNA-binding domain"/>
    <property type="match status" value="1"/>
</dbReference>
<dbReference type="InterPro" id="IPR036390">
    <property type="entry name" value="WH_DNA-bd_sf"/>
</dbReference>
<dbReference type="PROSITE" id="PS51197">
    <property type="entry name" value="HTH_RRF2_2"/>
    <property type="match status" value="1"/>
</dbReference>
<sequence length="167" mass="18902">MQFSIGVEYALHCLVYFVDLPSGTTIGIKELAAFQGVSETYLSKIFTKLKKNGIVRSMPGVKGGYVLAKHPGEINFWEVIAAIEGAKPLFQCTEVRQNCILLEGKQMPDSIRCAPCTINTVMLEAEEKMREHLKDKTIAWLNETLKSKLKERHSEGIQWFREALARR</sequence>
<dbReference type="InterPro" id="IPR030489">
    <property type="entry name" value="TR_Rrf2-type_CS"/>
</dbReference>
<dbReference type="RefSeq" id="WP_310773141.1">
    <property type="nucleotide sequence ID" value="NZ_CP134050.1"/>
</dbReference>
<gene>
    <name evidence="1" type="ORF">RGB73_14190</name>
</gene>
<dbReference type="InterPro" id="IPR036388">
    <property type="entry name" value="WH-like_DNA-bd_sf"/>
</dbReference>
<dbReference type="EMBL" id="CP134050">
    <property type="protein sequence ID" value="WNC17405.1"/>
    <property type="molecule type" value="Genomic_DNA"/>
</dbReference>
<name>A0ABY9TBB4_BREBE</name>
<dbReference type="PROSITE" id="PS01332">
    <property type="entry name" value="HTH_RRF2_1"/>
    <property type="match status" value="1"/>
</dbReference>
<dbReference type="PANTHER" id="PTHR33221">
    <property type="entry name" value="WINGED HELIX-TURN-HELIX TRANSCRIPTIONAL REGULATOR, RRF2 FAMILY"/>
    <property type="match status" value="1"/>
</dbReference>
<evidence type="ECO:0000313" key="2">
    <source>
        <dbReference type="Proteomes" id="UP001256827"/>
    </source>
</evidence>
<organism evidence="1 2">
    <name type="scientific">Brevibacillus brevis</name>
    <name type="common">Bacillus brevis</name>
    <dbReference type="NCBI Taxonomy" id="1393"/>
    <lineage>
        <taxon>Bacteria</taxon>
        <taxon>Bacillati</taxon>
        <taxon>Bacillota</taxon>
        <taxon>Bacilli</taxon>
        <taxon>Bacillales</taxon>
        <taxon>Paenibacillaceae</taxon>
        <taxon>Brevibacillus</taxon>
    </lineage>
</organism>
<proteinExistence type="predicted"/>
<dbReference type="InterPro" id="IPR000944">
    <property type="entry name" value="Tscrpt_reg_Rrf2"/>
</dbReference>
<keyword evidence="2" id="KW-1185">Reference proteome</keyword>
<dbReference type="PANTHER" id="PTHR33221:SF9">
    <property type="entry name" value="RRF2 FAMILY PROTEIN"/>
    <property type="match status" value="1"/>
</dbReference>